<dbReference type="SMART" id="SM00849">
    <property type="entry name" value="Lactamase_B"/>
    <property type="match status" value="1"/>
</dbReference>
<feature type="domain" description="Metallo-beta-lactamase" evidence="6">
    <location>
        <begin position="18"/>
        <end position="229"/>
    </location>
</feature>
<evidence type="ECO:0000256" key="3">
    <source>
        <dbReference type="ARBA" id="ARBA00034221"/>
    </source>
</evidence>
<keyword evidence="7" id="KW-0378">Hydrolase</keyword>
<dbReference type="InterPro" id="IPR042173">
    <property type="entry name" value="RNase_J_2"/>
</dbReference>
<keyword evidence="2" id="KW-0694">RNA-binding</keyword>
<evidence type="ECO:0000256" key="1">
    <source>
        <dbReference type="ARBA" id="ARBA00022839"/>
    </source>
</evidence>
<dbReference type="Gene3D" id="3.40.50.10710">
    <property type="entry name" value="Metallo-hydrolase/oxidoreductase"/>
    <property type="match status" value="1"/>
</dbReference>
<evidence type="ECO:0000256" key="4">
    <source>
        <dbReference type="ARBA" id="ARBA00034301"/>
    </source>
</evidence>
<evidence type="ECO:0000313" key="8">
    <source>
        <dbReference type="Proteomes" id="UP000267017"/>
    </source>
</evidence>
<evidence type="ECO:0000259" key="6">
    <source>
        <dbReference type="SMART" id="SM00849"/>
    </source>
</evidence>
<name>A0A3P3TXZ5_9BACL</name>
<accession>A0A3P3TXZ5</accession>
<evidence type="ECO:0000313" key="7">
    <source>
        <dbReference type="EMBL" id="RRJ62219.1"/>
    </source>
</evidence>
<protein>
    <submittedName>
        <fullName evidence="7">MBL fold metallo-hydrolase</fullName>
    </submittedName>
</protein>
<dbReference type="GO" id="GO:0004527">
    <property type="term" value="F:exonuclease activity"/>
    <property type="evidence" value="ECO:0007669"/>
    <property type="project" value="UniProtKB-KW"/>
</dbReference>
<comment type="catalytic activity">
    <reaction evidence="3">
        <text>3',5'-cyclic CMP + H2O = CMP + H(+)</text>
        <dbReference type="Rhea" id="RHEA:72675"/>
        <dbReference type="ChEBI" id="CHEBI:15377"/>
        <dbReference type="ChEBI" id="CHEBI:15378"/>
        <dbReference type="ChEBI" id="CHEBI:58003"/>
        <dbReference type="ChEBI" id="CHEBI:60377"/>
    </reaction>
    <physiologicalReaction direction="left-to-right" evidence="3">
        <dbReference type="Rhea" id="RHEA:72676"/>
    </physiologicalReaction>
</comment>
<comment type="caution">
    <text evidence="7">The sequence shown here is derived from an EMBL/GenBank/DDBJ whole genome shotgun (WGS) entry which is preliminary data.</text>
</comment>
<dbReference type="Pfam" id="PF12706">
    <property type="entry name" value="Lactamase_B_2"/>
    <property type="match status" value="1"/>
</dbReference>
<dbReference type="PANTHER" id="PTHR43694">
    <property type="entry name" value="RIBONUCLEASE J"/>
    <property type="match status" value="1"/>
</dbReference>
<dbReference type="CDD" id="cd07732">
    <property type="entry name" value="metallo-hydrolase-like_MBL-fold"/>
    <property type="match status" value="1"/>
</dbReference>
<dbReference type="Proteomes" id="UP000267017">
    <property type="component" value="Unassembled WGS sequence"/>
</dbReference>
<organism evidence="7 8">
    <name type="scientific">Paenibacillus oralis</name>
    <dbReference type="NCBI Taxonomy" id="2490856"/>
    <lineage>
        <taxon>Bacteria</taxon>
        <taxon>Bacillati</taxon>
        <taxon>Bacillota</taxon>
        <taxon>Bacilli</taxon>
        <taxon>Bacillales</taxon>
        <taxon>Paenibacillaceae</taxon>
        <taxon>Paenibacillus</taxon>
    </lineage>
</organism>
<keyword evidence="8" id="KW-1185">Reference proteome</keyword>
<evidence type="ECO:0000256" key="5">
    <source>
        <dbReference type="ARBA" id="ARBA00048505"/>
    </source>
</evidence>
<dbReference type="SUPFAM" id="SSF56281">
    <property type="entry name" value="Metallo-hydrolase/oxidoreductase"/>
    <property type="match status" value="1"/>
</dbReference>
<dbReference type="AlphaFoldDB" id="A0A3P3TXZ5"/>
<comment type="catalytic activity">
    <reaction evidence="5">
        <text>3',5'-cyclic UMP + H2O = UMP + H(+)</text>
        <dbReference type="Rhea" id="RHEA:70575"/>
        <dbReference type="ChEBI" id="CHEBI:15377"/>
        <dbReference type="ChEBI" id="CHEBI:15378"/>
        <dbReference type="ChEBI" id="CHEBI:57865"/>
        <dbReference type="ChEBI" id="CHEBI:184387"/>
    </reaction>
    <physiologicalReaction direction="left-to-right" evidence="5">
        <dbReference type="Rhea" id="RHEA:70576"/>
    </physiologicalReaction>
</comment>
<reference evidence="7 8" key="1">
    <citation type="submission" date="2018-11" db="EMBL/GenBank/DDBJ databases">
        <title>Genome sequencing of Paenibacillus sp. KCOM 3021 (= ChDC PVNT-B20).</title>
        <authorList>
            <person name="Kook J.-K."/>
            <person name="Park S.-N."/>
            <person name="Lim Y.K."/>
        </authorList>
    </citation>
    <scope>NUCLEOTIDE SEQUENCE [LARGE SCALE GENOMIC DNA]</scope>
    <source>
        <strain evidence="7 8">KCOM 3021</strain>
    </source>
</reference>
<proteinExistence type="predicted"/>
<dbReference type="Gene3D" id="3.60.15.10">
    <property type="entry name" value="Ribonuclease Z/Hydroxyacylglutathione hydrolase-like"/>
    <property type="match status" value="1"/>
</dbReference>
<dbReference type="InterPro" id="IPR036866">
    <property type="entry name" value="RibonucZ/Hydroxyglut_hydro"/>
</dbReference>
<sequence length="447" mass="48405">MGESNTRIRFWSGLRTIGGTIVTVEHGQSRIVFDFGRCFSPAGNMMERGIAELTDPVADFLRLGLLPPLDGLYGEKPLLAAGSGLRPAGDGHLRQAVFISHLHLDHMALMGMIDPSVPVLMSEESLRLYEALEAIGEGVPNVSGRTFSSFAYDQPVVCGEIGVTPLRVDHDVSGACAFLVETPDVRLLYTGDFRLHGNHPEWTLGMAEAAKRRQVDVLIIEGTTLALTQDGEDDGDSSGGAGLVTEASVAERAAAAMREMSGLAVINMYHRHIERVEALCEAAIAAGRKPVLEPDTAFLLRLLTGREGITVLSESPAEGFVPVSLADINAAPERFALQNSFARSLELLRLRTEGGVYIHSNGAPLGAYDPDYAALRDLLRRIGLNYRYIGASGHAAPEHLRLIGDQIGADWFIPLHSLHPEQMELSSGIRLLPEYGKTYCFENGKLV</sequence>
<dbReference type="GO" id="GO:0003723">
    <property type="term" value="F:RNA binding"/>
    <property type="evidence" value="ECO:0007669"/>
    <property type="project" value="UniProtKB-KW"/>
</dbReference>
<comment type="function">
    <text evidence="4">Counteracts the endogenous Pycsar antiviral defense system. Phosphodiesterase that enables metal-dependent hydrolysis of host cyclic nucleotide Pycsar defense signals such as cCMP and cUMP.</text>
</comment>
<dbReference type="OrthoDB" id="9803916at2"/>
<dbReference type="RefSeq" id="WP_128630113.1">
    <property type="nucleotide sequence ID" value="NZ_RRCN01000001.1"/>
</dbReference>
<evidence type="ECO:0000256" key="2">
    <source>
        <dbReference type="ARBA" id="ARBA00022884"/>
    </source>
</evidence>
<keyword evidence="1" id="KW-0269">Exonuclease</keyword>
<dbReference type="PANTHER" id="PTHR43694:SF1">
    <property type="entry name" value="RIBONUCLEASE J"/>
    <property type="match status" value="1"/>
</dbReference>
<dbReference type="InterPro" id="IPR001279">
    <property type="entry name" value="Metallo-B-lactamas"/>
</dbReference>
<keyword evidence="1" id="KW-0540">Nuclease</keyword>
<dbReference type="EMBL" id="RRCN01000001">
    <property type="protein sequence ID" value="RRJ62219.1"/>
    <property type="molecule type" value="Genomic_DNA"/>
</dbReference>
<gene>
    <name evidence="7" type="ORF">EHV15_04085</name>
</gene>